<sequence length="150" mass="16636">MKSLIILVLVLQGVKGTPRVHVLTPAITALRGSDVQIDCQFHTSGMRKDIVGEWLQKRQGHTNTIHMFHQSPELSHVEDHSVSGRSRMFPSAIANGNASLLTSNVELTDEGEYTCFIVMDGAGYRDTTVLTVVGRYSPIVFQLQFICCMM</sequence>
<evidence type="ECO:0000256" key="2">
    <source>
        <dbReference type="ARBA" id="ARBA00023136"/>
    </source>
</evidence>
<comment type="subcellular location">
    <subcellularLocation>
        <location evidence="1">Membrane</location>
    </subcellularLocation>
</comment>
<dbReference type="PROSITE" id="PS50835">
    <property type="entry name" value="IG_LIKE"/>
    <property type="match status" value="1"/>
</dbReference>
<dbReference type="InterPro" id="IPR050504">
    <property type="entry name" value="IgSF_BTN/MOG"/>
</dbReference>
<dbReference type="InterPro" id="IPR013783">
    <property type="entry name" value="Ig-like_fold"/>
</dbReference>
<dbReference type="EMBL" id="JAAWVO010038431">
    <property type="protein sequence ID" value="MBN3318138.1"/>
    <property type="molecule type" value="Genomic_DNA"/>
</dbReference>
<dbReference type="GO" id="GO:0005102">
    <property type="term" value="F:signaling receptor binding"/>
    <property type="evidence" value="ECO:0007669"/>
    <property type="project" value="TreeGrafter"/>
</dbReference>
<organism evidence="6 7">
    <name type="scientific">Atractosteus spatula</name>
    <name type="common">Alligator gar</name>
    <name type="synonym">Lepisosteus spatula</name>
    <dbReference type="NCBI Taxonomy" id="7917"/>
    <lineage>
        <taxon>Eukaryota</taxon>
        <taxon>Metazoa</taxon>
        <taxon>Chordata</taxon>
        <taxon>Craniata</taxon>
        <taxon>Vertebrata</taxon>
        <taxon>Euteleostomi</taxon>
        <taxon>Actinopterygii</taxon>
        <taxon>Neopterygii</taxon>
        <taxon>Holostei</taxon>
        <taxon>Semionotiformes</taxon>
        <taxon>Lepisosteidae</taxon>
        <taxon>Atractosteus</taxon>
    </lineage>
</organism>
<dbReference type="GO" id="GO:0009897">
    <property type="term" value="C:external side of plasma membrane"/>
    <property type="evidence" value="ECO:0007669"/>
    <property type="project" value="TreeGrafter"/>
</dbReference>
<evidence type="ECO:0000256" key="4">
    <source>
        <dbReference type="SAM" id="SignalP"/>
    </source>
</evidence>
<dbReference type="GO" id="GO:0001817">
    <property type="term" value="P:regulation of cytokine production"/>
    <property type="evidence" value="ECO:0007669"/>
    <property type="project" value="TreeGrafter"/>
</dbReference>
<feature type="signal peptide" evidence="4">
    <location>
        <begin position="1"/>
        <end position="16"/>
    </location>
</feature>
<evidence type="ECO:0000256" key="3">
    <source>
        <dbReference type="ARBA" id="ARBA00023319"/>
    </source>
</evidence>
<dbReference type="SMART" id="SM00409">
    <property type="entry name" value="IG"/>
    <property type="match status" value="1"/>
</dbReference>
<dbReference type="InterPro" id="IPR003599">
    <property type="entry name" value="Ig_sub"/>
</dbReference>
<evidence type="ECO:0000256" key="1">
    <source>
        <dbReference type="ARBA" id="ARBA00004370"/>
    </source>
</evidence>
<dbReference type="PANTHER" id="PTHR24100:SF155">
    <property type="entry name" value="CD276 ANTIGEN"/>
    <property type="match status" value="1"/>
</dbReference>
<dbReference type="Pfam" id="PF07686">
    <property type="entry name" value="V-set"/>
    <property type="match status" value="1"/>
</dbReference>
<keyword evidence="4" id="KW-0732">Signal</keyword>
<keyword evidence="7" id="KW-1185">Reference proteome</keyword>
<accession>A0A8J7TCC6</accession>
<dbReference type="InterPro" id="IPR036179">
    <property type="entry name" value="Ig-like_dom_sf"/>
</dbReference>
<dbReference type="PANTHER" id="PTHR24100">
    <property type="entry name" value="BUTYROPHILIN"/>
    <property type="match status" value="1"/>
</dbReference>
<evidence type="ECO:0000259" key="5">
    <source>
        <dbReference type="PROSITE" id="PS50835"/>
    </source>
</evidence>
<dbReference type="AlphaFoldDB" id="A0A8J7TCC6"/>
<feature type="chain" id="PRO_5035232783" evidence="4">
    <location>
        <begin position="17"/>
        <end position="150"/>
    </location>
</feature>
<gene>
    <name evidence="6" type="primary">Vtcn1_0</name>
    <name evidence="6" type="ORF">GTO95_0014725</name>
</gene>
<keyword evidence="2" id="KW-0472">Membrane</keyword>
<feature type="non-terminal residue" evidence="6">
    <location>
        <position position="1"/>
    </location>
</feature>
<dbReference type="Gene3D" id="2.60.40.10">
    <property type="entry name" value="Immunoglobulins"/>
    <property type="match status" value="1"/>
</dbReference>
<reference evidence="6" key="1">
    <citation type="journal article" date="2021" name="Cell">
        <title>Tracing the genetic footprints of vertebrate landing in non-teleost ray-finned fishes.</title>
        <authorList>
            <person name="Bi X."/>
            <person name="Wang K."/>
            <person name="Yang L."/>
            <person name="Pan H."/>
            <person name="Jiang H."/>
            <person name="Wei Q."/>
            <person name="Fang M."/>
            <person name="Yu H."/>
            <person name="Zhu C."/>
            <person name="Cai Y."/>
            <person name="He Y."/>
            <person name="Gan X."/>
            <person name="Zeng H."/>
            <person name="Yu D."/>
            <person name="Zhu Y."/>
            <person name="Jiang H."/>
            <person name="Qiu Q."/>
            <person name="Yang H."/>
            <person name="Zhang Y.E."/>
            <person name="Wang W."/>
            <person name="Zhu M."/>
            <person name="He S."/>
            <person name="Zhang G."/>
        </authorList>
    </citation>
    <scope>NUCLEOTIDE SEQUENCE</scope>
    <source>
        <strain evidence="6">Allg_001</strain>
    </source>
</reference>
<feature type="non-terminal residue" evidence="6">
    <location>
        <position position="150"/>
    </location>
</feature>
<keyword evidence="3" id="KW-0393">Immunoglobulin domain</keyword>
<proteinExistence type="predicted"/>
<dbReference type="SUPFAM" id="SSF48726">
    <property type="entry name" value="Immunoglobulin"/>
    <property type="match status" value="1"/>
</dbReference>
<protein>
    <submittedName>
        <fullName evidence="6">VTCN1 inhibitor</fullName>
    </submittedName>
</protein>
<dbReference type="GO" id="GO:0050852">
    <property type="term" value="P:T cell receptor signaling pathway"/>
    <property type="evidence" value="ECO:0007669"/>
    <property type="project" value="TreeGrafter"/>
</dbReference>
<dbReference type="InterPro" id="IPR007110">
    <property type="entry name" value="Ig-like_dom"/>
</dbReference>
<name>A0A8J7TCC6_ATRSP</name>
<dbReference type="Proteomes" id="UP000736164">
    <property type="component" value="Unassembled WGS sequence"/>
</dbReference>
<feature type="domain" description="Ig-like" evidence="5">
    <location>
        <begin position="18"/>
        <end position="131"/>
    </location>
</feature>
<dbReference type="InterPro" id="IPR013106">
    <property type="entry name" value="Ig_V-set"/>
</dbReference>
<evidence type="ECO:0000313" key="6">
    <source>
        <dbReference type="EMBL" id="MBN3318138.1"/>
    </source>
</evidence>
<comment type="caution">
    <text evidence="6">The sequence shown here is derived from an EMBL/GenBank/DDBJ whole genome shotgun (WGS) entry which is preliminary data.</text>
</comment>
<evidence type="ECO:0000313" key="7">
    <source>
        <dbReference type="Proteomes" id="UP000736164"/>
    </source>
</evidence>